<gene>
    <name evidence="5" type="ORF">TIFTF001_028372</name>
</gene>
<sequence length="259" mass="28662">MQRHNLSSLFLIFSLLFLFLFSLSLLIPATAAQTPSNNSSSSSSACKSTIYPKLCRSILSAVGSNSPSGNSPYNYGKFSVKQCLKRTRKMSELINRYLYRRRDSGDRYDTGAVEDCRQLLMLNVEFLESIAEELQSADDQSMSSELVGRIRSRLSAIVTNHQTCYDGLVEAKSGILLPRGNGTMAAAASLSAPVMFDMSRLYSVSLGLVTHALAKNLKHHHKRQKKKGESGNGLFPAAANLHRKPLAQFIKVRPAFNFY</sequence>
<dbReference type="CDD" id="cd15798">
    <property type="entry name" value="PMEI-like_3"/>
    <property type="match status" value="1"/>
</dbReference>
<keyword evidence="6" id="KW-1185">Reference proteome</keyword>
<dbReference type="PANTHER" id="PTHR31080:SF296">
    <property type="entry name" value="OS05G0360900 PROTEIN"/>
    <property type="match status" value="1"/>
</dbReference>
<comment type="similarity">
    <text evidence="2">Belongs to the PMEI family.</text>
</comment>
<proteinExistence type="inferred from homology"/>
<feature type="signal peptide" evidence="3">
    <location>
        <begin position="1"/>
        <end position="32"/>
    </location>
</feature>
<evidence type="ECO:0000256" key="1">
    <source>
        <dbReference type="ARBA" id="ARBA00022729"/>
    </source>
</evidence>
<dbReference type="Pfam" id="PF04043">
    <property type="entry name" value="PMEI"/>
    <property type="match status" value="1"/>
</dbReference>
<dbReference type="NCBIfam" id="TIGR01614">
    <property type="entry name" value="PME_inhib"/>
    <property type="match status" value="1"/>
</dbReference>
<organism evidence="5 6">
    <name type="scientific">Ficus carica</name>
    <name type="common">Common fig</name>
    <dbReference type="NCBI Taxonomy" id="3494"/>
    <lineage>
        <taxon>Eukaryota</taxon>
        <taxon>Viridiplantae</taxon>
        <taxon>Streptophyta</taxon>
        <taxon>Embryophyta</taxon>
        <taxon>Tracheophyta</taxon>
        <taxon>Spermatophyta</taxon>
        <taxon>Magnoliopsida</taxon>
        <taxon>eudicotyledons</taxon>
        <taxon>Gunneridae</taxon>
        <taxon>Pentapetalae</taxon>
        <taxon>rosids</taxon>
        <taxon>fabids</taxon>
        <taxon>Rosales</taxon>
        <taxon>Moraceae</taxon>
        <taxon>Ficeae</taxon>
        <taxon>Ficus</taxon>
    </lineage>
</organism>
<evidence type="ECO:0000313" key="6">
    <source>
        <dbReference type="Proteomes" id="UP001187192"/>
    </source>
</evidence>
<protein>
    <recommendedName>
        <fullName evidence="4">Pectinesterase inhibitor domain-containing protein</fullName>
    </recommendedName>
</protein>
<dbReference type="InterPro" id="IPR006501">
    <property type="entry name" value="Pectinesterase_inhib_dom"/>
</dbReference>
<name>A0AA88DPV1_FICCA</name>
<feature type="chain" id="PRO_5041663281" description="Pectinesterase inhibitor domain-containing protein" evidence="3">
    <location>
        <begin position="33"/>
        <end position="259"/>
    </location>
</feature>
<dbReference type="AlphaFoldDB" id="A0AA88DPV1"/>
<dbReference type="Proteomes" id="UP001187192">
    <property type="component" value="Unassembled WGS sequence"/>
</dbReference>
<dbReference type="Gramene" id="FCD_00028643-RA">
    <property type="protein sequence ID" value="FCD_00028643-RA:cds"/>
    <property type="gene ID" value="FCD_00028643"/>
</dbReference>
<evidence type="ECO:0000259" key="4">
    <source>
        <dbReference type="SMART" id="SM00856"/>
    </source>
</evidence>
<dbReference type="InterPro" id="IPR051955">
    <property type="entry name" value="PME_Inhibitor"/>
</dbReference>
<evidence type="ECO:0000256" key="2">
    <source>
        <dbReference type="ARBA" id="ARBA00038471"/>
    </source>
</evidence>
<comment type="caution">
    <text evidence="5">The sequence shown here is derived from an EMBL/GenBank/DDBJ whole genome shotgun (WGS) entry which is preliminary data.</text>
</comment>
<dbReference type="Gene3D" id="1.20.140.40">
    <property type="entry name" value="Invertase/pectin methylesterase inhibitor family protein"/>
    <property type="match status" value="1"/>
</dbReference>
<dbReference type="SUPFAM" id="SSF101148">
    <property type="entry name" value="Plant invertase/pectin methylesterase inhibitor"/>
    <property type="match status" value="1"/>
</dbReference>
<dbReference type="PANTHER" id="PTHR31080">
    <property type="entry name" value="PECTINESTERASE INHIBITOR-LIKE"/>
    <property type="match status" value="1"/>
</dbReference>
<keyword evidence="1 3" id="KW-0732">Signal</keyword>
<accession>A0AA88DPV1</accession>
<dbReference type="SMART" id="SM00856">
    <property type="entry name" value="PMEI"/>
    <property type="match status" value="1"/>
</dbReference>
<dbReference type="GO" id="GO:0004857">
    <property type="term" value="F:enzyme inhibitor activity"/>
    <property type="evidence" value="ECO:0007669"/>
    <property type="project" value="InterPro"/>
</dbReference>
<evidence type="ECO:0000256" key="3">
    <source>
        <dbReference type="SAM" id="SignalP"/>
    </source>
</evidence>
<dbReference type="InterPro" id="IPR035513">
    <property type="entry name" value="Invertase/methylesterase_inhib"/>
</dbReference>
<dbReference type="EMBL" id="BTGU01000085">
    <property type="protein sequence ID" value="GMN59265.1"/>
    <property type="molecule type" value="Genomic_DNA"/>
</dbReference>
<reference evidence="5" key="1">
    <citation type="submission" date="2023-07" db="EMBL/GenBank/DDBJ databases">
        <title>draft genome sequence of fig (Ficus carica).</title>
        <authorList>
            <person name="Takahashi T."/>
            <person name="Nishimura K."/>
        </authorList>
    </citation>
    <scope>NUCLEOTIDE SEQUENCE</scope>
</reference>
<evidence type="ECO:0000313" key="5">
    <source>
        <dbReference type="EMBL" id="GMN59265.1"/>
    </source>
</evidence>
<feature type="domain" description="Pectinesterase inhibitor" evidence="4">
    <location>
        <begin position="37"/>
        <end position="208"/>
    </location>
</feature>